<comment type="subcellular location">
    <subcellularLocation>
        <location evidence="1">Nucleus</location>
    </subcellularLocation>
</comment>
<dbReference type="SUPFAM" id="SSF46689">
    <property type="entry name" value="Homeodomain-like"/>
    <property type="match status" value="1"/>
</dbReference>
<feature type="region of interest" description="Disordered" evidence="2">
    <location>
        <begin position="430"/>
        <end position="507"/>
    </location>
</feature>
<evidence type="ECO:0000313" key="6">
    <source>
        <dbReference type="Proteomes" id="UP001162162"/>
    </source>
</evidence>
<sequence>MAVLLDRMPRIYKKKLGPQGECNYAKTYVERPVAAVRRGSMSMRRASVQYGVPYSTIQRRFHGTQSLKYGRQPVLSDEQEDRIKTSLQLCAEWRFPLKSNDVRGVVQQYLNKLGVTERRFKDNLPGLDWFKSFMKRHPELTIKLAENTKRVRAGLIQEYFQHLEQSIANIPPFNIINYDETNFADDPGSVKVVTKRGAKHTHRTIDSSKSSTTVMFAIAADGTLLPPYVVYKAKHSYEGWTQGGIEGSRYNRSVSGLFDSELFEDWFITIAIPYFRRLNGPKVLIGDNLNSHITNSVIEECENNEIKFVLLPPNSTHLLQPLYVAYFRPLKACWRNILEKWKIKHRGVVPKTEFPRLLKETIETVGIRSMENSIAGFKACGIYPLDPNKVLNKIPRNNPANETDHNEQAWTQAIVEHLNRLKVSTATAVKRETEIEDEEEPASNFSDLSEDSDKENENESMSGPSTSVDPFDRDSDESTLQETNQRQSLKSQESTNQLSVLENMTLE</sequence>
<dbReference type="PANTHER" id="PTHR19303">
    <property type="entry name" value="TRANSPOSON"/>
    <property type="match status" value="1"/>
</dbReference>
<feature type="domain" description="HTH psq-type" evidence="4">
    <location>
        <begin position="33"/>
        <end position="67"/>
    </location>
</feature>
<dbReference type="InterPro" id="IPR007889">
    <property type="entry name" value="HTH_Psq"/>
</dbReference>
<evidence type="ECO:0000259" key="4">
    <source>
        <dbReference type="Pfam" id="PF05225"/>
    </source>
</evidence>
<feature type="compositionally biased region" description="Acidic residues" evidence="2">
    <location>
        <begin position="448"/>
        <end position="458"/>
    </location>
</feature>
<dbReference type="InterPro" id="IPR009057">
    <property type="entry name" value="Homeodomain-like_sf"/>
</dbReference>
<proteinExistence type="predicted"/>
<feature type="domain" description="DDE-1" evidence="3">
    <location>
        <begin position="211"/>
        <end position="345"/>
    </location>
</feature>
<keyword evidence="6" id="KW-1185">Reference proteome</keyword>
<dbReference type="GO" id="GO:0003677">
    <property type="term" value="F:DNA binding"/>
    <property type="evidence" value="ECO:0007669"/>
    <property type="project" value="InterPro"/>
</dbReference>
<accession>A0AAV8YN25</accession>
<dbReference type="InterPro" id="IPR050863">
    <property type="entry name" value="CenT-Element_Derived"/>
</dbReference>
<comment type="caution">
    <text evidence="5">The sequence shown here is derived from an EMBL/GenBank/DDBJ whole genome shotgun (WGS) entry which is preliminary data.</text>
</comment>
<reference evidence="5" key="1">
    <citation type="journal article" date="2023" name="Insect Mol. Biol.">
        <title>Genome sequencing provides insights into the evolution of gene families encoding plant cell wall-degrading enzymes in longhorned beetles.</title>
        <authorList>
            <person name="Shin N.R."/>
            <person name="Okamura Y."/>
            <person name="Kirsch R."/>
            <person name="Pauchet Y."/>
        </authorList>
    </citation>
    <scope>NUCLEOTIDE SEQUENCE</scope>
    <source>
        <strain evidence="5">AMC_N1</strain>
    </source>
</reference>
<organism evidence="5 6">
    <name type="scientific">Aromia moschata</name>
    <dbReference type="NCBI Taxonomy" id="1265417"/>
    <lineage>
        <taxon>Eukaryota</taxon>
        <taxon>Metazoa</taxon>
        <taxon>Ecdysozoa</taxon>
        <taxon>Arthropoda</taxon>
        <taxon>Hexapoda</taxon>
        <taxon>Insecta</taxon>
        <taxon>Pterygota</taxon>
        <taxon>Neoptera</taxon>
        <taxon>Endopterygota</taxon>
        <taxon>Coleoptera</taxon>
        <taxon>Polyphaga</taxon>
        <taxon>Cucujiformia</taxon>
        <taxon>Chrysomeloidea</taxon>
        <taxon>Cerambycidae</taxon>
        <taxon>Cerambycinae</taxon>
        <taxon>Callichromatini</taxon>
        <taxon>Aromia</taxon>
    </lineage>
</organism>
<dbReference type="EMBL" id="JAPWTK010000064">
    <property type="protein sequence ID" value="KAJ8952784.1"/>
    <property type="molecule type" value="Genomic_DNA"/>
</dbReference>
<dbReference type="InterPro" id="IPR036397">
    <property type="entry name" value="RNaseH_sf"/>
</dbReference>
<dbReference type="Pfam" id="PF05225">
    <property type="entry name" value="HTH_psq"/>
    <property type="match status" value="1"/>
</dbReference>
<dbReference type="AlphaFoldDB" id="A0AAV8YN25"/>
<gene>
    <name evidence="5" type="ORF">NQ318_008101</name>
</gene>
<evidence type="ECO:0000256" key="1">
    <source>
        <dbReference type="ARBA" id="ARBA00004123"/>
    </source>
</evidence>
<dbReference type="Pfam" id="PF03184">
    <property type="entry name" value="DDE_1"/>
    <property type="match status" value="1"/>
</dbReference>
<dbReference type="PANTHER" id="PTHR19303:SF74">
    <property type="entry name" value="POGO TRANSPOSABLE ELEMENT WITH KRAB DOMAIN"/>
    <property type="match status" value="1"/>
</dbReference>
<feature type="non-terminal residue" evidence="5">
    <location>
        <position position="507"/>
    </location>
</feature>
<evidence type="ECO:0000313" key="5">
    <source>
        <dbReference type="EMBL" id="KAJ8952784.1"/>
    </source>
</evidence>
<dbReference type="Gene3D" id="3.30.420.10">
    <property type="entry name" value="Ribonuclease H-like superfamily/Ribonuclease H"/>
    <property type="match status" value="1"/>
</dbReference>
<evidence type="ECO:0008006" key="7">
    <source>
        <dbReference type="Google" id="ProtNLM"/>
    </source>
</evidence>
<dbReference type="GO" id="GO:0005634">
    <property type="term" value="C:nucleus"/>
    <property type="evidence" value="ECO:0007669"/>
    <property type="project" value="UniProtKB-SubCell"/>
</dbReference>
<dbReference type="Proteomes" id="UP001162162">
    <property type="component" value="Unassembled WGS sequence"/>
</dbReference>
<feature type="compositionally biased region" description="Polar residues" evidence="2">
    <location>
        <begin position="480"/>
        <end position="507"/>
    </location>
</feature>
<dbReference type="Gene3D" id="1.10.10.60">
    <property type="entry name" value="Homeodomain-like"/>
    <property type="match status" value="1"/>
</dbReference>
<evidence type="ECO:0000256" key="2">
    <source>
        <dbReference type="SAM" id="MobiDB-lite"/>
    </source>
</evidence>
<name>A0AAV8YN25_9CUCU</name>
<dbReference type="InterPro" id="IPR004875">
    <property type="entry name" value="DDE_SF_endonuclease_dom"/>
</dbReference>
<protein>
    <recommendedName>
        <fullName evidence="7">Transposase</fullName>
    </recommendedName>
</protein>
<evidence type="ECO:0000259" key="3">
    <source>
        <dbReference type="Pfam" id="PF03184"/>
    </source>
</evidence>